<dbReference type="InterPro" id="IPR034694">
    <property type="entry name" value="HPF_long/plastid"/>
</dbReference>
<dbReference type="GO" id="GO:0045900">
    <property type="term" value="P:negative regulation of translational elongation"/>
    <property type="evidence" value="ECO:0007669"/>
    <property type="project" value="TreeGrafter"/>
</dbReference>
<dbReference type="NCBIfam" id="TIGR00741">
    <property type="entry name" value="yfiA"/>
    <property type="match status" value="1"/>
</dbReference>
<organism evidence="3 4">
    <name type="scientific">Rubus argutus</name>
    <name type="common">Southern blackberry</name>
    <dbReference type="NCBI Taxonomy" id="59490"/>
    <lineage>
        <taxon>Eukaryota</taxon>
        <taxon>Viridiplantae</taxon>
        <taxon>Streptophyta</taxon>
        <taxon>Embryophyta</taxon>
        <taxon>Tracheophyta</taxon>
        <taxon>Spermatophyta</taxon>
        <taxon>Magnoliopsida</taxon>
        <taxon>eudicotyledons</taxon>
        <taxon>Gunneridae</taxon>
        <taxon>Pentapetalae</taxon>
        <taxon>rosids</taxon>
        <taxon>fabids</taxon>
        <taxon>Rosales</taxon>
        <taxon>Rosaceae</taxon>
        <taxon>Rosoideae</taxon>
        <taxon>Rosoideae incertae sedis</taxon>
        <taxon>Rubus</taxon>
    </lineage>
</organism>
<dbReference type="FunFam" id="3.30.160.100:FF:000006">
    <property type="entry name" value="Ribosome-binding factor PSRP1, chloroplastic"/>
    <property type="match status" value="1"/>
</dbReference>
<dbReference type="GO" id="GO:0022627">
    <property type="term" value="C:cytosolic small ribosomal subunit"/>
    <property type="evidence" value="ECO:0007669"/>
    <property type="project" value="TreeGrafter"/>
</dbReference>
<evidence type="ECO:0000313" key="3">
    <source>
        <dbReference type="EMBL" id="KAK9914587.1"/>
    </source>
</evidence>
<name>A0AAW1W6B9_RUBAR</name>
<dbReference type="Pfam" id="PF02482">
    <property type="entry name" value="Ribosomal_S30AE"/>
    <property type="match status" value="1"/>
</dbReference>
<accession>A0AAW1W6B9</accession>
<dbReference type="GO" id="GO:0043024">
    <property type="term" value="F:ribosomal small subunit binding"/>
    <property type="evidence" value="ECO:0007669"/>
    <property type="project" value="TreeGrafter"/>
</dbReference>
<dbReference type="InterPro" id="IPR032528">
    <property type="entry name" value="Ribosom_S30AE_C"/>
</dbReference>
<sequence length="280" mass="31512">MAALPSTFLAKPQMFTLSSNFSNFFNPCKNLRPISIAIGPRKDHGKSLCVRMSWDGPLSSVKLIIQGKHLQLTEPVKKHVEDKVGKAILKHSHLVREADIRLSVRGGDLGKGPKIRRCEVTLFTKKHGVFRAEEEGETLFASIDMASSIIQRKLRKIKEKESDHGRHMKGFSRSKVREPQIQVPPMELEEAVPLEEEDTLDEVVRTKYFDMPPLTVAEAVDQLENLDHDFYGFRNEETGEINILYKRKEGGYGVIIPKGSGKAEVKNGAIERAREPSVAE</sequence>
<dbReference type="Pfam" id="PF16321">
    <property type="entry name" value="Ribosom_S30AE_C"/>
    <property type="match status" value="1"/>
</dbReference>
<proteinExistence type="inferred from homology"/>
<gene>
    <name evidence="3" type="ORF">M0R45_038358</name>
</gene>
<dbReference type="InterPro" id="IPR050574">
    <property type="entry name" value="HPF/YfiA_ribosome-assoc"/>
</dbReference>
<dbReference type="CDD" id="cd00552">
    <property type="entry name" value="RaiA"/>
    <property type="match status" value="1"/>
</dbReference>
<dbReference type="AlphaFoldDB" id="A0AAW1W6B9"/>
<evidence type="ECO:0000313" key="4">
    <source>
        <dbReference type="Proteomes" id="UP001457282"/>
    </source>
</evidence>
<dbReference type="InterPro" id="IPR038416">
    <property type="entry name" value="Ribosom_S30AE_C_sf"/>
</dbReference>
<reference evidence="3 4" key="1">
    <citation type="journal article" date="2023" name="G3 (Bethesda)">
        <title>A chromosome-length genome assembly and annotation of blackberry (Rubus argutus, cv. 'Hillquist').</title>
        <authorList>
            <person name="Bruna T."/>
            <person name="Aryal R."/>
            <person name="Dudchenko O."/>
            <person name="Sargent D.J."/>
            <person name="Mead D."/>
            <person name="Buti M."/>
            <person name="Cavallini A."/>
            <person name="Hytonen T."/>
            <person name="Andres J."/>
            <person name="Pham M."/>
            <person name="Weisz D."/>
            <person name="Mascagni F."/>
            <person name="Usai G."/>
            <person name="Natali L."/>
            <person name="Bassil N."/>
            <person name="Fernandez G.E."/>
            <person name="Lomsadze A."/>
            <person name="Armour M."/>
            <person name="Olukolu B."/>
            <person name="Poorten T."/>
            <person name="Britton C."/>
            <person name="Davik J."/>
            <person name="Ashrafi H."/>
            <person name="Aiden E.L."/>
            <person name="Borodovsky M."/>
            <person name="Worthington M."/>
        </authorList>
    </citation>
    <scope>NUCLEOTIDE SEQUENCE [LARGE SCALE GENOMIC DNA]</scope>
    <source>
        <strain evidence="3">PI 553951</strain>
    </source>
</reference>
<dbReference type="Gene3D" id="3.30.160.100">
    <property type="entry name" value="Ribosome hibernation promotion factor-like"/>
    <property type="match status" value="1"/>
</dbReference>
<dbReference type="PANTHER" id="PTHR33231:SF1">
    <property type="entry name" value="30S RIBOSOMAL PROTEIN"/>
    <property type="match status" value="1"/>
</dbReference>
<protein>
    <recommendedName>
        <fullName evidence="2">Sigma 54 modulation/S30EA ribosomal protein C-terminal domain-containing protein</fullName>
    </recommendedName>
</protein>
<keyword evidence="1" id="KW-0810">Translation regulation</keyword>
<keyword evidence="4" id="KW-1185">Reference proteome</keyword>
<dbReference type="SUPFAM" id="SSF69754">
    <property type="entry name" value="Ribosome binding protein Y (YfiA homologue)"/>
    <property type="match status" value="1"/>
</dbReference>
<dbReference type="HAMAP" id="MF_00839">
    <property type="entry name" value="HPF"/>
    <property type="match status" value="1"/>
</dbReference>
<feature type="domain" description="Sigma 54 modulation/S30EA ribosomal protein C-terminal" evidence="2">
    <location>
        <begin position="201"/>
        <end position="254"/>
    </location>
</feature>
<dbReference type="PANTHER" id="PTHR33231">
    <property type="entry name" value="30S RIBOSOMAL PROTEIN"/>
    <property type="match status" value="1"/>
</dbReference>
<dbReference type="EMBL" id="JBEDUW010000007">
    <property type="protein sequence ID" value="KAK9914587.1"/>
    <property type="molecule type" value="Genomic_DNA"/>
</dbReference>
<dbReference type="InterPro" id="IPR003489">
    <property type="entry name" value="RHF/RaiA"/>
</dbReference>
<comment type="caution">
    <text evidence="3">The sequence shown here is derived from an EMBL/GenBank/DDBJ whole genome shotgun (WGS) entry which is preliminary data.</text>
</comment>
<evidence type="ECO:0000256" key="1">
    <source>
        <dbReference type="ARBA" id="ARBA00022845"/>
    </source>
</evidence>
<dbReference type="FunFam" id="3.30.505.50:FF:000003">
    <property type="entry name" value="ribosome-binding factor PSRP1, chloroplastic"/>
    <property type="match status" value="1"/>
</dbReference>
<dbReference type="Proteomes" id="UP001457282">
    <property type="component" value="Unassembled WGS sequence"/>
</dbReference>
<dbReference type="Gene3D" id="3.30.505.50">
    <property type="entry name" value="Sigma 54 modulation/S30EA ribosomal protein, C-terminal domain"/>
    <property type="match status" value="1"/>
</dbReference>
<evidence type="ECO:0000259" key="2">
    <source>
        <dbReference type="Pfam" id="PF16321"/>
    </source>
</evidence>
<dbReference type="InterPro" id="IPR036567">
    <property type="entry name" value="RHF-like"/>
</dbReference>